<dbReference type="PANTHER" id="PTHR43510">
    <property type="entry name" value="AMINOTRANSFERASE FUNCTION, HYPOTHETICAL (EUROFUNG)"/>
    <property type="match status" value="1"/>
</dbReference>
<dbReference type="Proteomes" id="UP000001631">
    <property type="component" value="Unassembled WGS sequence"/>
</dbReference>
<dbReference type="STRING" id="447093.C0NXM1"/>
<feature type="region of interest" description="Disordered" evidence="1">
    <location>
        <begin position="107"/>
        <end position="126"/>
    </location>
</feature>
<evidence type="ECO:0008006" key="4">
    <source>
        <dbReference type="Google" id="ProtNLM"/>
    </source>
</evidence>
<dbReference type="GeneID" id="69041229"/>
<dbReference type="AlphaFoldDB" id="C0NXM1"/>
<evidence type="ECO:0000313" key="3">
    <source>
        <dbReference type="Proteomes" id="UP000001631"/>
    </source>
</evidence>
<dbReference type="SUPFAM" id="SSF53383">
    <property type="entry name" value="PLP-dependent transferases"/>
    <property type="match status" value="1"/>
</dbReference>
<sequence>MDGPQESTLRKCWMRSRWSQLGRLELQERHDVASRRSQSLVTQQARGSFDDPLAETEPTQPVVVITNKHIEDAYKALATKPKDPNAIVAPSSDESAPQRFLHENKPAYIQPQCSTPNANSPKAKRNVSTFSSLPISVQDLHLLSDNPSSSSSNNNENGIVIHEAPIQSYGLQSTPLSLENVLITPGASLANCLVFYGLYDRGDHVIFQYPTYQQLYTQPAALGADVSLWKTKGEDKWRPDIEELSVG</sequence>
<organism evidence="2 3">
    <name type="scientific">Ajellomyces capsulatus (strain G186AR / H82 / ATCC MYA-2454 / RMSCC 2432)</name>
    <name type="common">Darling's disease fungus</name>
    <name type="synonym">Histoplasma capsulatum</name>
    <dbReference type="NCBI Taxonomy" id="447093"/>
    <lineage>
        <taxon>Eukaryota</taxon>
        <taxon>Fungi</taxon>
        <taxon>Dikarya</taxon>
        <taxon>Ascomycota</taxon>
        <taxon>Pezizomycotina</taxon>
        <taxon>Eurotiomycetes</taxon>
        <taxon>Eurotiomycetidae</taxon>
        <taxon>Onygenales</taxon>
        <taxon>Ajellomycetaceae</taxon>
        <taxon>Histoplasma</taxon>
    </lineage>
</organism>
<dbReference type="InParanoid" id="C0NXM1"/>
<dbReference type="Gene3D" id="3.40.640.10">
    <property type="entry name" value="Type I PLP-dependent aspartate aminotransferase-like (Major domain)"/>
    <property type="match status" value="1"/>
</dbReference>
<evidence type="ECO:0000256" key="1">
    <source>
        <dbReference type="SAM" id="MobiDB-lite"/>
    </source>
</evidence>
<dbReference type="InterPro" id="IPR015424">
    <property type="entry name" value="PyrdxlP-dep_Trfase"/>
</dbReference>
<dbReference type="EMBL" id="GG663375">
    <property type="protein sequence ID" value="EEH04087.1"/>
    <property type="molecule type" value="Genomic_DNA"/>
</dbReference>
<feature type="compositionally biased region" description="Polar residues" evidence="1">
    <location>
        <begin position="35"/>
        <end position="46"/>
    </location>
</feature>
<name>C0NXM1_AJECG</name>
<feature type="region of interest" description="Disordered" evidence="1">
    <location>
        <begin position="31"/>
        <end position="55"/>
    </location>
</feature>
<dbReference type="HOGENOM" id="CLU_1124259_0_0_1"/>
<dbReference type="RefSeq" id="XP_045284568.1">
    <property type="nucleotide sequence ID" value="XM_045435262.1"/>
</dbReference>
<dbReference type="InterPro" id="IPR015421">
    <property type="entry name" value="PyrdxlP-dep_Trfase_major"/>
</dbReference>
<dbReference type="PANTHER" id="PTHR43510:SF1">
    <property type="entry name" value="AMINOTRANSFERASE FUNCTION, HYPOTHETICAL (EUROFUNG)"/>
    <property type="match status" value="1"/>
</dbReference>
<evidence type="ECO:0000313" key="2">
    <source>
        <dbReference type="EMBL" id="EEH04087.1"/>
    </source>
</evidence>
<gene>
    <name evidence="2" type="ORF">HCBG_08213</name>
</gene>
<proteinExistence type="predicted"/>
<accession>C0NXM1</accession>
<feature type="compositionally biased region" description="Polar residues" evidence="1">
    <location>
        <begin position="111"/>
        <end position="126"/>
    </location>
</feature>
<protein>
    <recommendedName>
        <fullName evidence="4">Aminotransferase class I/classII domain-containing protein</fullName>
    </recommendedName>
</protein>
<reference evidence="2" key="1">
    <citation type="submission" date="2009-02" db="EMBL/GenBank/DDBJ databases">
        <title>The Genome Sequence of Ajellomyces capsulatus strain G186AR.</title>
        <authorList>
            <consortium name="The Broad Institute Genome Sequencing Platform"/>
            <person name="Champion M."/>
            <person name="Cuomo C."/>
            <person name="Ma L.-J."/>
            <person name="Henn M.R."/>
            <person name="Sil A."/>
            <person name="Goldman B."/>
            <person name="Young S.K."/>
            <person name="Kodira C.D."/>
            <person name="Zeng Q."/>
            <person name="Koehrsen M."/>
            <person name="Alvarado L."/>
            <person name="Berlin A."/>
            <person name="Borenstein D."/>
            <person name="Chen Z."/>
            <person name="Engels R."/>
            <person name="Freedman E."/>
            <person name="Gellesch M."/>
            <person name="Goldberg J."/>
            <person name="Griggs A."/>
            <person name="Gujja S."/>
            <person name="Heiman D."/>
            <person name="Hepburn T."/>
            <person name="Howarth C."/>
            <person name="Jen D."/>
            <person name="Larson L."/>
            <person name="Lewis B."/>
            <person name="Mehta T."/>
            <person name="Park D."/>
            <person name="Pearson M."/>
            <person name="Roberts A."/>
            <person name="Saif S."/>
            <person name="Shea T."/>
            <person name="Shenoy N."/>
            <person name="Sisk P."/>
            <person name="Stolte C."/>
            <person name="Sykes S."/>
            <person name="Walk T."/>
            <person name="White J."/>
            <person name="Yandava C."/>
            <person name="Klein B."/>
            <person name="McEwen J.G."/>
            <person name="Puccia R."/>
            <person name="Goldman G.H."/>
            <person name="Felipe M.S."/>
            <person name="Nino-Vega G."/>
            <person name="San-Blas G."/>
            <person name="Taylor J."/>
            <person name="Mendoza L."/>
            <person name="Galagan J."/>
            <person name="Nusbaum C."/>
            <person name="Birren B."/>
        </authorList>
    </citation>
    <scope>NUCLEOTIDE SEQUENCE</scope>
    <source>
        <strain evidence="2">G186AR</strain>
    </source>
</reference>
<keyword evidence="3" id="KW-1185">Reference proteome</keyword>